<dbReference type="PROSITE" id="PS50893">
    <property type="entry name" value="ABC_TRANSPORTER_2"/>
    <property type="match status" value="1"/>
</dbReference>
<dbReference type="SUPFAM" id="SSF90123">
    <property type="entry name" value="ABC transporter transmembrane region"/>
    <property type="match status" value="1"/>
</dbReference>
<evidence type="ECO:0000256" key="7">
    <source>
        <dbReference type="ARBA" id="ARBA00022989"/>
    </source>
</evidence>
<keyword evidence="5" id="KW-0547">Nucleotide-binding</keyword>
<evidence type="ECO:0000259" key="11">
    <source>
        <dbReference type="PROSITE" id="PS50893"/>
    </source>
</evidence>
<name>A0A7W7EL40_9HYPH</name>
<dbReference type="PANTHER" id="PTHR43394">
    <property type="entry name" value="ATP-DEPENDENT PERMEASE MDL1, MITOCHONDRIAL"/>
    <property type="match status" value="1"/>
</dbReference>
<dbReference type="Proteomes" id="UP000543836">
    <property type="component" value="Unassembled WGS sequence"/>
</dbReference>
<dbReference type="GO" id="GO:0005886">
    <property type="term" value="C:plasma membrane"/>
    <property type="evidence" value="ECO:0007669"/>
    <property type="project" value="UniProtKB-SubCell"/>
</dbReference>
<feature type="transmembrane region" description="Helical" evidence="10">
    <location>
        <begin position="57"/>
        <end position="82"/>
    </location>
</feature>
<dbReference type="GO" id="GO:0016887">
    <property type="term" value="F:ATP hydrolysis activity"/>
    <property type="evidence" value="ECO:0007669"/>
    <property type="project" value="InterPro"/>
</dbReference>
<dbReference type="CDD" id="cd03254">
    <property type="entry name" value="ABCC_Glucan_exporter_like"/>
    <property type="match status" value="1"/>
</dbReference>
<dbReference type="GO" id="GO:0015421">
    <property type="term" value="F:ABC-type oligopeptide transporter activity"/>
    <property type="evidence" value="ECO:0007669"/>
    <property type="project" value="TreeGrafter"/>
</dbReference>
<dbReference type="GO" id="GO:0005524">
    <property type="term" value="F:ATP binding"/>
    <property type="evidence" value="ECO:0007669"/>
    <property type="project" value="UniProtKB-KW"/>
</dbReference>
<proteinExistence type="inferred from homology"/>
<comment type="similarity">
    <text evidence="2">Belongs to the ABC transporter superfamily.</text>
</comment>
<gene>
    <name evidence="13" type="ORF">GGE60_003689</name>
</gene>
<feature type="domain" description="ABC transporter" evidence="11">
    <location>
        <begin position="376"/>
        <end position="610"/>
    </location>
</feature>
<protein>
    <submittedName>
        <fullName evidence="13">ATP-binding cassette subfamily B protein</fullName>
    </submittedName>
</protein>
<keyword evidence="3" id="KW-0813">Transport</keyword>
<dbReference type="PROSITE" id="PS00211">
    <property type="entry name" value="ABC_TRANSPORTER_1"/>
    <property type="match status" value="1"/>
</dbReference>
<keyword evidence="14" id="KW-1185">Reference proteome</keyword>
<keyword evidence="6 13" id="KW-0067">ATP-binding</keyword>
<evidence type="ECO:0000256" key="3">
    <source>
        <dbReference type="ARBA" id="ARBA00022448"/>
    </source>
</evidence>
<evidence type="ECO:0000256" key="4">
    <source>
        <dbReference type="ARBA" id="ARBA00022692"/>
    </source>
</evidence>
<evidence type="ECO:0000256" key="1">
    <source>
        <dbReference type="ARBA" id="ARBA00004651"/>
    </source>
</evidence>
<dbReference type="Pfam" id="PF00664">
    <property type="entry name" value="ABC_membrane"/>
    <property type="match status" value="1"/>
</dbReference>
<dbReference type="InterPro" id="IPR011527">
    <property type="entry name" value="ABC1_TM_dom"/>
</dbReference>
<dbReference type="InterPro" id="IPR003439">
    <property type="entry name" value="ABC_transporter-like_ATP-bd"/>
</dbReference>
<reference evidence="13 14" key="1">
    <citation type="submission" date="2020-08" db="EMBL/GenBank/DDBJ databases">
        <title>Genomic Encyclopedia of Type Strains, Phase IV (KMG-V): Genome sequencing to study the core and pangenomes of soil and plant-associated prokaryotes.</title>
        <authorList>
            <person name="Whitman W."/>
        </authorList>
    </citation>
    <scope>NUCLEOTIDE SEQUENCE [LARGE SCALE GENOMIC DNA]</scope>
    <source>
        <strain evidence="13 14">SEMIA 492</strain>
    </source>
</reference>
<sequence length="633" mass="69912">MSETTETERNDVREDGRRPPRAVVGSHRVEEEIFGKVFDGKIIRRIWTFVSPYRRQIYISVGAVLLFTGSQIVIPLVIRYAIDHAMAAGAVNYSALWLALAIFAAAILVNYAASYVQETFVGQVAEEVLFDIRRAMFAHLQRVSLSFMDKTEVGRLMSRLQGDVNSMQEFLETSVLSVGDIALLFGIIVVMLSLDFRLGLLTLSVMPILFIVRLFWLPKARVAFMNAHETNSVTSGALAEAIHGVRAVQGMHRQSVNFGLFDDKAYTNLKAHLTAARYAQVMVPIVDTLTGMAMAIVIIVGGSMVLNHRLDIGVMVAFLFYIQRFFDPIRSLTMQYSVMQRAMASGQRLTDVLDVPIDIQDAPDAKVLSSDMDGSVEFRDVVFGYNPKHPVLKNVSFKVNPGETVALIGPTGSGKSSSMALIHRFYDVQQGQVLVGGHDVRSLTQDSLGRQIAMVLQEPFLFTGTVLENIRYNKAEATREEIIEAAKAVGAHDFIMRLADGYDTVLGERGGGLSLGQRQLVSFARALIADAKILVLDEATANIDSYTEMLIQKALVKLLEGRTGLVIAHRLATIREADRIIVLQNGQLIESGNHNQLMANGKLYSKLYNLNYASFDDIPEEEVSPSVPAESDT</sequence>
<evidence type="ECO:0000256" key="6">
    <source>
        <dbReference type="ARBA" id="ARBA00022840"/>
    </source>
</evidence>
<evidence type="ECO:0000256" key="5">
    <source>
        <dbReference type="ARBA" id="ARBA00022741"/>
    </source>
</evidence>
<evidence type="ECO:0000256" key="8">
    <source>
        <dbReference type="ARBA" id="ARBA00023136"/>
    </source>
</evidence>
<dbReference type="FunFam" id="3.40.50.300:FF:000287">
    <property type="entry name" value="Multidrug ABC transporter ATP-binding protein"/>
    <property type="match status" value="1"/>
</dbReference>
<keyword evidence="7 10" id="KW-1133">Transmembrane helix</keyword>
<dbReference type="EMBL" id="JACIIG010000009">
    <property type="protein sequence ID" value="MBB4569565.1"/>
    <property type="molecule type" value="Genomic_DNA"/>
</dbReference>
<dbReference type="InterPro" id="IPR003593">
    <property type="entry name" value="AAA+_ATPase"/>
</dbReference>
<feature type="transmembrane region" description="Helical" evidence="10">
    <location>
        <begin position="198"/>
        <end position="216"/>
    </location>
</feature>
<comment type="subcellular location">
    <subcellularLocation>
        <location evidence="1">Cell membrane</location>
        <topology evidence="1">Multi-pass membrane protein</topology>
    </subcellularLocation>
</comment>
<dbReference type="SUPFAM" id="SSF52540">
    <property type="entry name" value="P-loop containing nucleoside triphosphate hydrolases"/>
    <property type="match status" value="1"/>
</dbReference>
<evidence type="ECO:0000256" key="10">
    <source>
        <dbReference type="SAM" id="Phobius"/>
    </source>
</evidence>
<keyword evidence="8 10" id="KW-0472">Membrane</keyword>
<dbReference type="CDD" id="cd18545">
    <property type="entry name" value="ABC_6TM_YknV_like"/>
    <property type="match status" value="1"/>
</dbReference>
<feature type="transmembrane region" description="Helical" evidence="10">
    <location>
        <begin position="170"/>
        <end position="192"/>
    </location>
</feature>
<dbReference type="Pfam" id="PF00005">
    <property type="entry name" value="ABC_tran"/>
    <property type="match status" value="1"/>
</dbReference>
<feature type="compositionally biased region" description="Basic and acidic residues" evidence="9">
    <location>
        <begin position="1"/>
        <end position="18"/>
    </location>
</feature>
<dbReference type="InterPro" id="IPR017871">
    <property type="entry name" value="ABC_transporter-like_CS"/>
</dbReference>
<dbReference type="InterPro" id="IPR027417">
    <property type="entry name" value="P-loop_NTPase"/>
</dbReference>
<organism evidence="13 14">
    <name type="scientific">Rhizobium leucaenae</name>
    <dbReference type="NCBI Taxonomy" id="29450"/>
    <lineage>
        <taxon>Bacteria</taxon>
        <taxon>Pseudomonadati</taxon>
        <taxon>Pseudomonadota</taxon>
        <taxon>Alphaproteobacteria</taxon>
        <taxon>Hyphomicrobiales</taxon>
        <taxon>Rhizobiaceae</taxon>
        <taxon>Rhizobium/Agrobacterium group</taxon>
        <taxon>Rhizobium</taxon>
    </lineage>
</organism>
<evidence type="ECO:0000256" key="9">
    <source>
        <dbReference type="SAM" id="MobiDB-lite"/>
    </source>
</evidence>
<feature type="domain" description="ABC transmembrane type-1" evidence="12">
    <location>
        <begin position="59"/>
        <end position="341"/>
    </location>
</feature>
<evidence type="ECO:0000256" key="2">
    <source>
        <dbReference type="ARBA" id="ARBA00005417"/>
    </source>
</evidence>
<feature type="region of interest" description="Disordered" evidence="9">
    <location>
        <begin position="1"/>
        <end position="20"/>
    </location>
</feature>
<feature type="transmembrane region" description="Helical" evidence="10">
    <location>
        <begin position="94"/>
        <end position="113"/>
    </location>
</feature>
<dbReference type="PANTHER" id="PTHR43394:SF1">
    <property type="entry name" value="ATP-BINDING CASSETTE SUB-FAMILY B MEMBER 10, MITOCHONDRIAL"/>
    <property type="match status" value="1"/>
</dbReference>
<keyword evidence="4 10" id="KW-0812">Transmembrane</keyword>
<dbReference type="SMART" id="SM00382">
    <property type="entry name" value="AAA"/>
    <property type="match status" value="1"/>
</dbReference>
<accession>A0A7W7EL40</accession>
<dbReference type="OrthoDB" id="9804259at2"/>
<dbReference type="Gene3D" id="1.20.1560.10">
    <property type="entry name" value="ABC transporter type 1, transmembrane domain"/>
    <property type="match status" value="1"/>
</dbReference>
<dbReference type="Gene3D" id="3.40.50.300">
    <property type="entry name" value="P-loop containing nucleotide triphosphate hydrolases"/>
    <property type="match status" value="1"/>
</dbReference>
<feature type="transmembrane region" description="Helical" evidence="10">
    <location>
        <begin position="278"/>
        <end position="300"/>
    </location>
</feature>
<evidence type="ECO:0000313" key="13">
    <source>
        <dbReference type="EMBL" id="MBB4569565.1"/>
    </source>
</evidence>
<comment type="caution">
    <text evidence="13">The sequence shown here is derived from an EMBL/GenBank/DDBJ whole genome shotgun (WGS) entry which is preliminary data.</text>
</comment>
<evidence type="ECO:0000259" key="12">
    <source>
        <dbReference type="PROSITE" id="PS50929"/>
    </source>
</evidence>
<dbReference type="AlphaFoldDB" id="A0A7W7EL40"/>
<dbReference type="PROSITE" id="PS50929">
    <property type="entry name" value="ABC_TM1F"/>
    <property type="match status" value="1"/>
</dbReference>
<dbReference type="InterPro" id="IPR036640">
    <property type="entry name" value="ABC1_TM_sf"/>
</dbReference>
<dbReference type="InterPro" id="IPR039421">
    <property type="entry name" value="Type_1_exporter"/>
</dbReference>
<evidence type="ECO:0000313" key="14">
    <source>
        <dbReference type="Proteomes" id="UP000543836"/>
    </source>
</evidence>
<dbReference type="RefSeq" id="WP_028753208.1">
    <property type="nucleotide sequence ID" value="NZ_JACIIG010000009.1"/>
</dbReference>